<sequence length="340" mass="39738">MINFFSAIKWRGYINKKGGNEVEMNSTAKTNIQFHDFPMDRSQVAPCIYKNLSHQTTNTGIVLNHTIIKELRRFLLEYLQSLAKTFSSYHFYCRIDAYFDENSITILEVNTAFVDGWGTALNLSRTCGIKINPDLLFFPKFFSYCSCDYLPELQLLVDELRYLGKDEHTIASQYDYDKFRIDNIKPVYLYGRTITQTPNENIVFFDGNCSDNKMNLAWFSDTWPRTFVRIPKHYYRGLCNWQDIPENVVLKYCDKSSYECQMAWQSVILGKPMGKRPSSKRLWQEMKMVAQDRIRPTTHNGYNCQLIILTHGIEPITGYVQYSSKQIINDDSIHGPLQLE</sequence>
<organism evidence="1 2">
    <name type="scientific">Candidatus Berkelbacteria bacterium RIFCSPHIGHO2_12_FULL_36_9</name>
    <dbReference type="NCBI Taxonomy" id="1797469"/>
    <lineage>
        <taxon>Bacteria</taxon>
        <taxon>Candidatus Berkelbacteria</taxon>
    </lineage>
</organism>
<dbReference type="STRING" id="1797469.A3F08_03435"/>
<proteinExistence type="predicted"/>
<accession>A0A1F5EHJ4</accession>
<evidence type="ECO:0000313" key="2">
    <source>
        <dbReference type="Proteomes" id="UP000176451"/>
    </source>
</evidence>
<evidence type="ECO:0000313" key="1">
    <source>
        <dbReference type="EMBL" id="OGD66878.1"/>
    </source>
</evidence>
<dbReference type="EMBL" id="MEZV01000024">
    <property type="protein sequence ID" value="OGD66878.1"/>
    <property type="molecule type" value="Genomic_DNA"/>
</dbReference>
<comment type="caution">
    <text evidence="1">The sequence shown here is derived from an EMBL/GenBank/DDBJ whole genome shotgun (WGS) entry which is preliminary data.</text>
</comment>
<gene>
    <name evidence="1" type="ORF">A3F08_03435</name>
</gene>
<dbReference type="AlphaFoldDB" id="A0A1F5EHJ4"/>
<dbReference type="Proteomes" id="UP000176451">
    <property type="component" value="Unassembled WGS sequence"/>
</dbReference>
<name>A0A1F5EHJ4_9BACT</name>
<protein>
    <submittedName>
        <fullName evidence="1">Uncharacterized protein</fullName>
    </submittedName>
</protein>
<reference evidence="1 2" key="1">
    <citation type="journal article" date="2016" name="Nat. Commun.">
        <title>Thousands of microbial genomes shed light on interconnected biogeochemical processes in an aquifer system.</title>
        <authorList>
            <person name="Anantharaman K."/>
            <person name="Brown C.T."/>
            <person name="Hug L.A."/>
            <person name="Sharon I."/>
            <person name="Castelle C.J."/>
            <person name="Probst A.J."/>
            <person name="Thomas B.C."/>
            <person name="Singh A."/>
            <person name="Wilkins M.J."/>
            <person name="Karaoz U."/>
            <person name="Brodie E.L."/>
            <person name="Williams K.H."/>
            <person name="Hubbard S.S."/>
            <person name="Banfield J.F."/>
        </authorList>
    </citation>
    <scope>NUCLEOTIDE SEQUENCE [LARGE SCALE GENOMIC DNA]</scope>
</reference>